<feature type="binding site" evidence="13">
    <location>
        <position position="338"/>
    </location>
    <ligand>
        <name>Zn(2+)</name>
        <dbReference type="ChEBI" id="CHEBI:29105"/>
        <label>1</label>
    </ligand>
</feature>
<evidence type="ECO:0000256" key="5">
    <source>
        <dbReference type="ARBA" id="ARBA00022729"/>
    </source>
</evidence>
<dbReference type="PROSITE" id="PS50015">
    <property type="entry name" value="SAP_B"/>
    <property type="match status" value="1"/>
</dbReference>
<feature type="chain" id="PRO_5043545916" description="Sphingomyelin phosphodiesterase" evidence="16">
    <location>
        <begin position="23"/>
        <end position="676"/>
    </location>
</feature>
<dbReference type="GO" id="GO:0016020">
    <property type="term" value="C:membrane"/>
    <property type="evidence" value="ECO:0007669"/>
    <property type="project" value="GOC"/>
</dbReference>
<name>A0A6S7FV05_PARCT</name>
<feature type="signal peptide" evidence="16">
    <location>
        <begin position="1"/>
        <end position="22"/>
    </location>
</feature>
<dbReference type="InterPro" id="IPR004843">
    <property type="entry name" value="Calcineurin-like_PHP"/>
</dbReference>
<feature type="binding site" evidence="13">
    <location>
        <position position="485"/>
    </location>
    <ligand>
        <name>Zn(2+)</name>
        <dbReference type="ChEBI" id="CHEBI:29105"/>
        <label>2</label>
    </ligand>
</feature>
<dbReference type="PANTHER" id="PTHR10340">
    <property type="entry name" value="SPHINGOMYELIN PHOSPHODIESTERASE"/>
    <property type="match status" value="1"/>
</dbReference>
<comment type="similarity">
    <text evidence="2 12">Belongs to the acid sphingomyelinase family.</text>
</comment>
<evidence type="ECO:0000313" key="17">
    <source>
        <dbReference type="EMBL" id="CAB3983954.1"/>
    </source>
</evidence>
<dbReference type="Gene3D" id="3.60.21.10">
    <property type="match status" value="1"/>
</dbReference>
<feature type="compositionally biased region" description="Polar residues" evidence="15">
    <location>
        <begin position="25"/>
        <end position="38"/>
    </location>
</feature>
<reference evidence="17" key="1">
    <citation type="submission" date="2020-04" db="EMBL/GenBank/DDBJ databases">
        <authorList>
            <person name="Alioto T."/>
            <person name="Alioto T."/>
            <person name="Gomez Garrido J."/>
        </authorList>
    </citation>
    <scope>NUCLEOTIDE SEQUENCE</scope>
    <source>
        <strain evidence="17">A484AB</strain>
    </source>
</reference>
<feature type="disulfide bond" evidence="14">
    <location>
        <begin position="152"/>
        <end position="229"/>
    </location>
</feature>
<dbReference type="GO" id="GO:0004767">
    <property type="term" value="F:sphingomyelin phosphodiesterase activity"/>
    <property type="evidence" value="ECO:0007669"/>
    <property type="project" value="UniProtKB-UniRule"/>
</dbReference>
<dbReference type="PIRSF" id="PIRSF000948">
    <property type="entry name" value="Sphingomy_PDE"/>
    <property type="match status" value="1"/>
</dbReference>
<keyword evidence="5 16" id="KW-0732">Signal</keyword>
<evidence type="ECO:0000256" key="12">
    <source>
        <dbReference type="PIRNR" id="PIRNR000948"/>
    </source>
</evidence>
<dbReference type="PANTHER" id="PTHR10340:SF34">
    <property type="entry name" value="SPHINGOMYELIN PHOSPHODIESTERASE"/>
    <property type="match status" value="1"/>
</dbReference>
<feature type="disulfide bond" evidence="14">
    <location>
        <begin position="292"/>
        <end position="309"/>
    </location>
</feature>
<evidence type="ECO:0000256" key="15">
    <source>
        <dbReference type="SAM" id="MobiDB-lite"/>
    </source>
</evidence>
<comment type="subcellular location">
    <subcellularLocation>
        <location evidence="1">Secreted</location>
    </subcellularLocation>
</comment>
<comment type="function">
    <text evidence="12">Converts sphingomyelin to ceramide.</text>
</comment>
<keyword evidence="9" id="KW-0325">Glycoprotein</keyword>
<feature type="binding site" evidence="13">
    <location>
        <position position="338"/>
    </location>
    <ligand>
        <name>Zn(2+)</name>
        <dbReference type="ChEBI" id="CHEBI:29105"/>
        <label>2</label>
    </ligand>
</feature>
<dbReference type="SUPFAM" id="SSF47862">
    <property type="entry name" value="Saposin"/>
    <property type="match status" value="1"/>
</dbReference>
<accession>A0A6S7FV05</accession>
<dbReference type="OrthoDB" id="282973at2759"/>
<dbReference type="Pfam" id="PF00149">
    <property type="entry name" value="Metallophos"/>
    <property type="match status" value="1"/>
</dbReference>
<evidence type="ECO:0000256" key="6">
    <source>
        <dbReference type="ARBA" id="ARBA00022801"/>
    </source>
</evidence>
<dbReference type="GO" id="GO:0046513">
    <property type="term" value="P:ceramide biosynthetic process"/>
    <property type="evidence" value="ECO:0007669"/>
    <property type="project" value="UniProtKB-ARBA"/>
</dbReference>
<feature type="disulfide bond" evidence="14">
    <location>
        <begin position="286"/>
        <end position="291"/>
    </location>
</feature>
<evidence type="ECO:0000256" key="3">
    <source>
        <dbReference type="ARBA" id="ARBA00022525"/>
    </source>
</evidence>
<feature type="binding site" evidence="13">
    <location>
        <position position="378"/>
    </location>
    <ligand>
        <name>Zn(2+)</name>
        <dbReference type="ChEBI" id="CHEBI:29105"/>
        <label>2</label>
    </ligand>
</feature>
<comment type="cofactor">
    <cofactor evidence="13">
        <name>Zn(2+)</name>
        <dbReference type="ChEBI" id="CHEBI:29105"/>
    </cofactor>
    <text evidence="13">Binds 2 Zn(2+) ions per subunit.</text>
</comment>
<dbReference type="EMBL" id="CACRXK020000679">
    <property type="protein sequence ID" value="CAB3983954.1"/>
    <property type="molecule type" value="Genomic_DNA"/>
</dbReference>
<feature type="binding site" evidence="13">
    <location>
        <position position="271"/>
    </location>
    <ligand>
        <name>Zn(2+)</name>
        <dbReference type="ChEBI" id="CHEBI:29105"/>
        <label>1</label>
    </ligand>
</feature>
<dbReference type="InterPro" id="IPR041805">
    <property type="entry name" value="ASMase/PPN1_MPP"/>
</dbReference>
<keyword evidence="8 14" id="KW-1015">Disulfide bond</keyword>
<keyword evidence="18" id="KW-1185">Reference proteome</keyword>
<keyword evidence="6 12" id="KW-0378">Hydrolase</keyword>
<comment type="caution">
    <text evidence="17">The sequence shown here is derived from an EMBL/GenBank/DDBJ whole genome shotgun (WGS) entry which is preliminary data.</text>
</comment>
<dbReference type="InterPro" id="IPR011160">
    <property type="entry name" value="Sphingomy_PDE"/>
</dbReference>
<dbReference type="CDD" id="cd00842">
    <property type="entry name" value="MPP_ASMase"/>
    <property type="match status" value="1"/>
</dbReference>
<feature type="region of interest" description="Disordered" evidence="15">
    <location>
        <begin position="25"/>
        <end position="48"/>
    </location>
</feature>
<evidence type="ECO:0000256" key="8">
    <source>
        <dbReference type="ARBA" id="ARBA00023157"/>
    </source>
</evidence>
<dbReference type="InterPro" id="IPR045473">
    <property type="entry name" value="ASM_C"/>
</dbReference>
<dbReference type="GO" id="GO:0006685">
    <property type="term" value="P:sphingomyelin catabolic process"/>
    <property type="evidence" value="ECO:0007669"/>
    <property type="project" value="UniProtKB-UniRule"/>
</dbReference>
<feature type="binding site" evidence="13">
    <location>
        <position position="519"/>
    </location>
    <ligand>
        <name>Zn(2+)</name>
        <dbReference type="ChEBI" id="CHEBI:29105"/>
        <label>2</label>
    </ligand>
</feature>
<evidence type="ECO:0000256" key="7">
    <source>
        <dbReference type="ARBA" id="ARBA00022833"/>
    </source>
</evidence>
<dbReference type="InterPro" id="IPR008139">
    <property type="entry name" value="SaposinB_dom"/>
</dbReference>
<dbReference type="SUPFAM" id="SSF56300">
    <property type="entry name" value="Metallo-dependent phosphatases"/>
    <property type="match status" value="1"/>
</dbReference>
<dbReference type="GO" id="GO:0046872">
    <property type="term" value="F:metal ion binding"/>
    <property type="evidence" value="ECO:0007669"/>
    <property type="project" value="UniProtKB-KW"/>
</dbReference>
<feature type="binding site" evidence="13">
    <location>
        <position position="273"/>
    </location>
    <ligand>
        <name>Zn(2+)</name>
        <dbReference type="ChEBI" id="CHEBI:29105"/>
        <label>1</label>
    </ligand>
</feature>
<comment type="catalytic activity">
    <reaction evidence="11">
        <text>a sphingomyelin + H2O = phosphocholine + an N-acylsphing-4-enine + H(+)</text>
        <dbReference type="Rhea" id="RHEA:19253"/>
        <dbReference type="ChEBI" id="CHEBI:15377"/>
        <dbReference type="ChEBI" id="CHEBI:15378"/>
        <dbReference type="ChEBI" id="CHEBI:17636"/>
        <dbReference type="ChEBI" id="CHEBI:52639"/>
        <dbReference type="ChEBI" id="CHEBI:295975"/>
        <dbReference type="EC" id="3.1.4.12"/>
    </reaction>
    <physiologicalReaction direction="left-to-right" evidence="11">
        <dbReference type="Rhea" id="RHEA:19254"/>
    </physiologicalReaction>
</comment>
<dbReference type="Proteomes" id="UP001152795">
    <property type="component" value="Unassembled WGS sequence"/>
</dbReference>
<evidence type="ECO:0000256" key="14">
    <source>
        <dbReference type="PIRSR" id="PIRSR000948-2"/>
    </source>
</evidence>
<feature type="disulfide bond" evidence="14">
    <location>
        <begin position="155"/>
        <end position="221"/>
    </location>
</feature>
<feature type="disulfide bond" evidence="14">
    <location>
        <begin position="184"/>
        <end position="195"/>
    </location>
</feature>
<evidence type="ECO:0000256" key="16">
    <source>
        <dbReference type="SAM" id="SignalP"/>
    </source>
</evidence>
<feature type="binding site" evidence="13">
    <location>
        <position position="521"/>
    </location>
    <ligand>
        <name>Zn(2+)</name>
        <dbReference type="ChEBI" id="CHEBI:29105"/>
        <label>1</label>
    </ligand>
</feature>
<dbReference type="SMART" id="SM00741">
    <property type="entry name" value="SapB"/>
    <property type="match status" value="1"/>
</dbReference>
<dbReference type="GO" id="GO:0016798">
    <property type="term" value="F:hydrolase activity, acting on glycosyl bonds"/>
    <property type="evidence" value="ECO:0007669"/>
    <property type="project" value="UniProtKB-KW"/>
</dbReference>
<dbReference type="InterPro" id="IPR029052">
    <property type="entry name" value="Metallo-depent_PP-like"/>
</dbReference>
<evidence type="ECO:0000256" key="4">
    <source>
        <dbReference type="ARBA" id="ARBA00022723"/>
    </source>
</evidence>
<evidence type="ECO:0000256" key="11">
    <source>
        <dbReference type="ARBA" id="ARBA00047268"/>
    </source>
</evidence>
<dbReference type="Pfam" id="PF19272">
    <property type="entry name" value="ASMase_C"/>
    <property type="match status" value="1"/>
</dbReference>
<dbReference type="GO" id="GO:0005615">
    <property type="term" value="C:extracellular space"/>
    <property type="evidence" value="ECO:0007669"/>
    <property type="project" value="TreeGrafter"/>
</dbReference>
<keyword evidence="4 13" id="KW-0479">Metal-binding</keyword>
<evidence type="ECO:0000256" key="13">
    <source>
        <dbReference type="PIRSR" id="PIRSR000948-1"/>
    </source>
</evidence>
<dbReference type="AlphaFoldDB" id="A0A6S7FV05"/>
<feature type="disulfide bond" evidence="14">
    <location>
        <begin position="445"/>
        <end position="493"/>
    </location>
</feature>
<feature type="disulfide bond" evidence="14">
    <location>
        <begin position="644"/>
        <end position="648"/>
    </location>
</feature>
<dbReference type="InterPro" id="IPR011001">
    <property type="entry name" value="Saposin-like"/>
</dbReference>
<evidence type="ECO:0000313" key="18">
    <source>
        <dbReference type="Proteomes" id="UP001152795"/>
    </source>
</evidence>
<evidence type="ECO:0000256" key="1">
    <source>
        <dbReference type="ARBA" id="ARBA00004613"/>
    </source>
</evidence>
<sequence>MKQTFCLVLLLYTFALTAQTLAKPSQLNRDSGVHSDTGSGVDLTDGEQNTRETVRGIDHDGPTQDIEEIVVAIRLNEAKHRTEETAREIHSNEAIQNNTETVNGIRATDETRIHSNYTVQNSTDEALLEFSKRLLREFRANPYYSYPSGLSCTTCTIFIEVIREFWTGPGITRLLAKHFSISACISLRIQHPDVCIGIVREYENEFYYIFENARLSSHGICSALLDKRCGDENVLDKPWIVTLPDTQKPTVEEQSHIKPGSPVIKVLHLTDLHIDLHYKENTSTLCGEALCCRESNGPGDAGYWGSYGCDIPLRTLESALKHIKQHHSDISYIIMTGDIPPHDIWLETKSSRIEVMQRAFATIKEYFPQKKVFVAVGNHDTHPTNSFPPASVSAENSIQWLLDSYADMWSAWLPNTSLHTVRKGGYFTTLLSPGFRIVSINNNYCNKLNWWLLLNNTDPAGELQWLIQVLQSAEDNGEKVHIIAHIPTGNNLCYKHWSANYYKIINRYENTVTAQFCGHTHQDHFEIFYDLKDHTRPHSVMYVGPSLTTNPAYQPAYRIYEVEGDYEQSSRRVLNHKTYKLNLEKSNKDHKAYWELEYSAKEAYNMKGLQPADWDNLVTRMKNSDDLFQKFYKFKYRYPNLGSCDNDCKSREICALKSARSHDSTFCEETADQVIF</sequence>
<evidence type="ECO:0000256" key="2">
    <source>
        <dbReference type="ARBA" id="ARBA00008234"/>
    </source>
</evidence>
<protein>
    <recommendedName>
        <fullName evidence="12">Sphingomyelin phosphodiesterase</fullName>
    </recommendedName>
</protein>
<keyword evidence="10 12" id="KW-0326">Glycosidase</keyword>
<evidence type="ECO:0000256" key="10">
    <source>
        <dbReference type="ARBA" id="ARBA00023295"/>
    </source>
</evidence>
<gene>
    <name evidence="17" type="ORF">PACLA_8A036277</name>
</gene>
<organism evidence="17 18">
    <name type="scientific">Paramuricea clavata</name>
    <name type="common">Red gorgonian</name>
    <name type="synonym">Violescent sea-whip</name>
    <dbReference type="NCBI Taxonomy" id="317549"/>
    <lineage>
        <taxon>Eukaryota</taxon>
        <taxon>Metazoa</taxon>
        <taxon>Cnidaria</taxon>
        <taxon>Anthozoa</taxon>
        <taxon>Octocorallia</taxon>
        <taxon>Malacalcyonacea</taxon>
        <taxon>Plexauridae</taxon>
        <taxon>Paramuricea</taxon>
    </lineage>
</organism>
<keyword evidence="7 13" id="KW-0862">Zinc</keyword>
<proteinExistence type="inferred from homology"/>
<keyword evidence="3" id="KW-0964">Secreted</keyword>
<evidence type="ECO:0000256" key="9">
    <source>
        <dbReference type="ARBA" id="ARBA00023180"/>
    </source>
</evidence>